<name>M8BUT4_AEGTA</name>
<dbReference type="EC" id="2.8.2.-" evidence="1"/>
<dbReference type="InterPro" id="IPR027417">
    <property type="entry name" value="P-loop_NTPase"/>
</dbReference>
<dbReference type="SUPFAM" id="SSF52540">
    <property type="entry name" value="P-loop containing nucleoside triphosphate hydrolases"/>
    <property type="match status" value="1"/>
</dbReference>
<dbReference type="InterPro" id="IPR000863">
    <property type="entry name" value="Sulfotransferase_dom"/>
</dbReference>
<dbReference type="Pfam" id="PF00685">
    <property type="entry name" value="Sulfotransfer_1"/>
    <property type="match status" value="1"/>
</dbReference>
<dbReference type="GO" id="GO:0008146">
    <property type="term" value="F:sulfotransferase activity"/>
    <property type="evidence" value="ECO:0007669"/>
    <property type="project" value="InterPro"/>
</dbReference>
<comment type="similarity">
    <text evidence="1">Belongs to the sulfotransferase 1 family.</text>
</comment>
<organism evidence="3">
    <name type="scientific">Aegilops tauschii</name>
    <name type="common">Tausch's goatgrass</name>
    <name type="synonym">Aegilops squarrosa</name>
    <dbReference type="NCBI Taxonomy" id="37682"/>
    <lineage>
        <taxon>Eukaryota</taxon>
        <taxon>Viridiplantae</taxon>
        <taxon>Streptophyta</taxon>
        <taxon>Embryophyta</taxon>
        <taxon>Tracheophyta</taxon>
        <taxon>Spermatophyta</taxon>
        <taxon>Magnoliopsida</taxon>
        <taxon>Liliopsida</taxon>
        <taxon>Poales</taxon>
        <taxon>Poaceae</taxon>
        <taxon>BOP clade</taxon>
        <taxon>Pooideae</taxon>
        <taxon>Triticodae</taxon>
        <taxon>Triticeae</taxon>
        <taxon>Triticinae</taxon>
        <taxon>Aegilops</taxon>
    </lineage>
</organism>
<proteinExistence type="inferred from homology"/>
<evidence type="ECO:0000259" key="2">
    <source>
        <dbReference type="Pfam" id="PF00685"/>
    </source>
</evidence>
<dbReference type="AlphaFoldDB" id="M8BUT4"/>
<dbReference type="Gene3D" id="3.40.50.300">
    <property type="entry name" value="P-loop containing nucleotide triphosphate hydrolases"/>
    <property type="match status" value="1"/>
</dbReference>
<sequence length="75" mass="8370">MGRAAYPPTAVDHPLRRLNPHECVPFIDDLFSAGHDTKLEARLSPRLMNTHVQHSLLPASVADNPNAKIVYICRL</sequence>
<reference evidence="3" key="1">
    <citation type="submission" date="2015-06" db="UniProtKB">
        <authorList>
            <consortium name="EnsemblPlants"/>
        </authorList>
    </citation>
    <scope>IDENTIFICATION</scope>
</reference>
<evidence type="ECO:0000256" key="1">
    <source>
        <dbReference type="RuleBase" id="RU361155"/>
    </source>
</evidence>
<dbReference type="EnsemblPlants" id="EMT10579">
    <property type="protein sequence ID" value="EMT10579"/>
    <property type="gene ID" value="F775_02891"/>
</dbReference>
<feature type="domain" description="Sulfotransferase" evidence="2">
    <location>
        <begin position="16"/>
        <end position="74"/>
    </location>
</feature>
<evidence type="ECO:0000313" key="3">
    <source>
        <dbReference type="EnsemblPlants" id="EMT10579"/>
    </source>
</evidence>
<protein>
    <recommendedName>
        <fullName evidence="1">Sulfotransferase</fullName>
        <ecNumber evidence="1">2.8.2.-</ecNumber>
    </recommendedName>
</protein>
<keyword evidence="1" id="KW-0808">Transferase</keyword>
<accession>M8BUT4</accession>